<evidence type="ECO:0000256" key="1">
    <source>
        <dbReference type="SAM" id="MobiDB-lite"/>
    </source>
</evidence>
<gene>
    <name evidence="2" type="ORF">LTRI10_LOCUS2638</name>
</gene>
<name>A0AAV2CE94_9ROSI</name>
<sequence>MDFQPLPPPGLTLEEKVVRACENYRLSLLEENKEVEGALNDNHMKLEELTPETSHGEDEQEDCIDHSHHLPLPESNFEDQDTSVEEQENRSYELAWHLALQTVLEDMNGKEEEVIEEEEESIEEGEDFECSQGEEIEEEGREVEKEVEGASEVQDEDEVVVDEASTSYKCKHSFPPDLDVLLEKDPFAALCQAKAKPSTIPLGGCDGGKSMMHYMVWGKEKKEEGKKKMSHGWSLKATQVHEPSIIDSSNARDLRHHLTDENLNFKEVLDWTKLEEQPSGSGR</sequence>
<evidence type="ECO:0000313" key="2">
    <source>
        <dbReference type="EMBL" id="CAL1354852.1"/>
    </source>
</evidence>
<organism evidence="2 3">
    <name type="scientific">Linum trigynum</name>
    <dbReference type="NCBI Taxonomy" id="586398"/>
    <lineage>
        <taxon>Eukaryota</taxon>
        <taxon>Viridiplantae</taxon>
        <taxon>Streptophyta</taxon>
        <taxon>Embryophyta</taxon>
        <taxon>Tracheophyta</taxon>
        <taxon>Spermatophyta</taxon>
        <taxon>Magnoliopsida</taxon>
        <taxon>eudicotyledons</taxon>
        <taxon>Gunneridae</taxon>
        <taxon>Pentapetalae</taxon>
        <taxon>rosids</taxon>
        <taxon>fabids</taxon>
        <taxon>Malpighiales</taxon>
        <taxon>Linaceae</taxon>
        <taxon>Linum</taxon>
    </lineage>
</organism>
<feature type="compositionally biased region" description="Acidic residues" evidence="1">
    <location>
        <begin position="131"/>
        <end position="141"/>
    </location>
</feature>
<dbReference type="AlphaFoldDB" id="A0AAV2CE94"/>
<feature type="region of interest" description="Disordered" evidence="1">
    <location>
        <begin position="131"/>
        <end position="157"/>
    </location>
</feature>
<evidence type="ECO:0000313" key="3">
    <source>
        <dbReference type="Proteomes" id="UP001497516"/>
    </source>
</evidence>
<dbReference type="EMBL" id="OZ034813">
    <property type="protein sequence ID" value="CAL1354852.1"/>
    <property type="molecule type" value="Genomic_DNA"/>
</dbReference>
<proteinExistence type="predicted"/>
<feature type="compositionally biased region" description="Acidic residues" evidence="1">
    <location>
        <begin position="76"/>
        <end position="86"/>
    </location>
</feature>
<protein>
    <submittedName>
        <fullName evidence="2">Uncharacterized protein</fullName>
    </submittedName>
</protein>
<keyword evidence="3" id="KW-1185">Reference proteome</keyword>
<feature type="region of interest" description="Disordered" evidence="1">
    <location>
        <begin position="69"/>
        <end position="88"/>
    </location>
</feature>
<reference evidence="2 3" key="1">
    <citation type="submission" date="2024-04" db="EMBL/GenBank/DDBJ databases">
        <authorList>
            <person name="Fracassetti M."/>
        </authorList>
    </citation>
    <scope>NUCLEOTIDE SEQUENCE [LARGE SCALE GENOMIC DNA]</scope>
</reference>
<dbReference type="Proteomes" id="UP001497516">
    <property type="component" value="Chromosome 1"/>
</dbReference>
<accession>A0AAV2CE94</accession>